<dbReference type="InterPro" id="IPR005181">
    <property type="entry name" value="SASA"/>
</dbReference>
<proteinExistence type="predicted"/>
<dbReference type="AlphaFoldDB" id="A0A3D9KR62"/>
<dbReference type="Pfam" id="PF03629">
    <property type="entry name" value="SASA"/>
    <property type="match status" value="1"/>
</dbReference>
<dbReference type="SUPFAM" id="SSF52266">
    <property type="entry name" value="SGNH hydrolase"/>
    <property type="match status" value="1"/>
</dbReference>
<keyword evidence="4" id="KW-1185">Reference proteome</keyword>
<dbReference type="Proteomes" id="UP000256977">
    <property type="component" value="Unassembled WGS sequence"/>
</dbReference>
<dbReference type="InterPro" id="IPR036514">
    <property type="entry name" value="SGNH_hydro_sf"/>
</dbReference>
<evidence type="ECO:0000313" key="3">
    <source>
        <dbReference type="EMBL" id="RED89107.1"/>
    </source>
</evidence>
<dbReference type="PANTHER" id="PTHR31988:SF19">
    <property type="entry name" value="9-O-ACETYL-N-ACETYLNEURAMINIC ACID DEACETYLASE-RELATED"/>
    <property type="match status" value="1"/>
</dbReference>
<protein>
    <submittedName>
        <fullName evidence="3">Sialate O-acetylesterase</fullName>
    </submittedName>
</protein>
<organism evidence="3 4">
    <name type="scientific">Cohnella phaseoli</name>
    <dbReference type="NCBI Taxonomy" id="456490"/>
    <lineage>
        <taxon>Bacteria</taxon>
        <taxon>Bacillati</taxon>
        <taxon>Bacillota</taxon>
        <taxon>Bacilli</taxon>
        <taxon>Bacillales</taxon>
        <taxon>Paenibacillaceae</taxon>
        <taxon>Cohnella</taxon>
    </lineage>
</organism>
<dbReference type="EMBL" id="QRDZ01000001">
    <property type="protein sequence ID" value="RED89107.1"/>
    <property type="molecule type" value="Genomic_DNA"/>
</dbReference>
<gene>
    <name evidence="3" type="ORF">DFP98_10178</name>
</gene>
<sequence>MTGMNPIDWEWFDGPTAYRVYQRDETGCADIALKLKAKTGRGESGTITCALLPEPSRPGDTERTMQLHRDGEIHQGTFEKVPAGNYKLVVIAEGAAGFSTTISHVAVGDLYLLAGQSNMEGVGKLIDPERPSRAVRCFYLDDRWGVAKDPLCWFNEAVDAVHWRAPRERRADEAKMDRYFRRFGAGLGIRFGKEMYKYNGVPVGLIMCAHGGTSMKQWEPPAGAKRELPSESSMTSDSFYGSMMRRLAATGGRVKAVLWYQGESDAADRAQAAAFKKRFLRFVAALRADIGQPSLPILYAQLNTWLGDAAAFPHWNDIQLDQALVEAEIPGSALVSTNDLSLADAIHLDTSSLKRLGRRFAVLARGFCFGDETCARGPRPIDCRFADADRTKLYVAFEQVNGRLMPGKQIQGFQVANGDENVPIAECRRDKRDGSVVVLTFARPVPRRSVLGYGLGLNPVCNLRDSADLAAPVFRYPLD</sequence>
<dbReference type="InterPro" id="IPR052940">
    <property type="entry name" value="Carb_Esterase_6"/>
</dbReference>
<dbReference type="OrthoDB" id="9795554at2"/>
<evidence type="ECO:0000313" key="4">
    <source>
        <dbReference type="Proteomes" id="UP000256977"/>
    </source>
</evidence>
<accession>A0A3D9KR62</accession>
<name>A0A3D9KR62_9BACL</name>
<evidence type="ECO:0000259" key="2">
    <source>
        <dbReference type="Pfam" id="PF03629"/>
    </source>
</evidence>
<feature type="domain" description="Sialate O-acetylesterase" evidence="2">
    <location>
        <begin position="108"/>
        <end position="361"/>
    </location>
</feature>
<reference evidence="3 4" key="1">
    <citation type="submission" date="2018-07" db="EMBL/GenBank/DDBJ databases">
        <title>Genomic Encyclopedia of Type Strains, Phase III (KMG-III): the genomes of soil and plant-associated and newly described type strains.</title>
        <authorList>
            <person name="Whitman W."/>
        </authorList>
    </citation>
    <scope>NUCLEOTIDE SEQUENCE [LARGE SCALE GENOMIC DNA]</scope>
    <source>
        <strain evidence="3 4">CECT 7287</strain>
    </source>
</reference>
<evidence type="ECO:0000256" key="1">
    <source>
        <dbReference type="ARBA" id="ARBA00022801"/>
    </source>
</evidence>
<dbReference type="GO" id="GO:0016787">
    <property type="term" value="F:hydrolase activity"/>
    <property type="evidence" value="ECO:0007669"/>
    <property type="project" value="UniProtKB-KW"/>
</dbReference>
<dbReference type="PANTHER" id="PTHR31988">
    <property type="entry name" value="ESTERASE, PUTATIVE (DUF303)-RELATED"/>
    <property type="match status" value="1"/>
</dbReference>
<comment type="caution">
    <text evidence="3">The sequence shown here is derived from an EMBL/GenBank/DDBJ whole genome shotgun (WGS) entry which is preliminary data.</text>
</comment>
<keyword evidence="1" id="KW-0378">Hydrolase</keyword>
<dbReference type="Gene3D" id="3.40.50.1110">
    <property type="entry name" value="SGNH hydrolase"/>
    <property type="match status" value="1"/>
</dbReference>